<keyword evidence="3" id="KW-0539">Nucleus</keyword>
<dbReference type="GO" id="GO:0005634">
    <property type="term" value="C:nucleus"/>
    <property type="evidence" value="ECO:0007669"/>
    <property type="project" value="UniProtKB-SubCell"/>
</dbReference>
<dbReference type="PRINTS" id="PR02064">
    <property type="entry name" value="DONSON"/>
</dbReference>
<dbReference type="EMBL" id="JAEAOA010002152">
    <property type="protein sequence ID" value="KAK3585598.1"/>
    <property type="molecule type" value="Genomic_DNA"/>
</dbReference>
<proteinExistence type="inferred from homology"/>
<protein>
    <recommendedName>
        <fullName evidence="8">Protein downstream neighbor of Son</fullName>
    </recommendedName>
</protein>
<evidence type="ECO:0000256" key="5">
    <source>
        <dbReference type="SAM" id="MobiDB-lite"/>
    </source>
</evidence>
<organism evidence="6 7">
    <name type="scientific">Potamilus streckersoni</name>
    <dbReference type="NCBI Taxonomy" id="2493646"/>
    <lineage>
        <taxon>Eukaryota</taxon>
        <taxon>Metazoa</taxon>
        <taxon>Spiralia</taxon>
        <taxon>Lophotrochozoa</taxon>
        <taxon>Mollusca</taxon>
        <taxon>Bivalvia</taxon>
        <taxon>Autobranchia</taxon>
        <taxon>Heteroconchia</taxon>
        <taxon>Palaeoheterodonta</taxon>
        <taxon>Unionida</taxon>
        <taxon>Unionoidea</taxon>
        <taxon>Unionidae</taxon>
        <taxon>Ambleminae</taxon>
        <taxon>Lampsilini</taxon>
        <taxon>Potamilus</taxon>
    </lineage>
</organism>
<evidence type="ECO:0000313" key="7">
    <source>
        <dbReference type="Proteomes" id="UP001195483"/>
    </source>
</evidence>
<feature type="compositionally biased region" description="Basic and acidic residues" evidence="5">
    <location>
        <begin position="351"/>
        <end position="380"/>
    </location>
</feature>
<evidence type="ECO:0000256" key="2">
    <source>
        <dbReference type="ARBA" id="ARBA00022473"/>
    </source>
</evidence>
<reference evidence="6" key="3">
    <citation type="submission" date="2023-05" db="EMBL/GenBank/DDBJ databases">
        <authorList>
            <person name="Smith C.H."/>
        </authorList>
    </citation>
    <scope>NUCLEOTIDE SEQUENCE</scope>
    <source>
        <strain evidence="6">CHS0354</strain>
        <tissue evidence="6">Mantle</tissue>
    </source>
</reference>
<dbReference type="AlphaFoldDB" id="A0AAE0VPB1"/>
<dbReference type="PANTHER" id="PTHR12972:SF0">
    <property type="entry name" value="PROTEIN DOWNSTREAM NEIGHBOR OF SON"/>
    <property type="match status" value="1"/>
</dbReference>
<feature type="region of interest" description="Disordered" evidence="5">
    <location>
        <begin position="338"/>
        <end position="388"/>
    </location>
</feature>
<dbReference type="GO" id="GO:0033260">
    <property type="term" value="P:nuclear DNA replication"/>
    <property type="evidence" value="ECO:0007669"/>
    <property type="project" value="TreeGrafter"/>
</dbReference>
<reference evidence="6" key="2">
    <citation type="journal article" date="2021" name="Genome Biol. Evol.">
        <title>Developing a high-quality reference genome for a parasitic bivalve with doubly uniparental inheritance (Bivalvia: Unionida).</title>
        <authorList>
            <person name="Smith C.H."/>
        </authorList>
    </citation>
    <scope>NUCLEOTIDE SEQUENCE</scope>
    <source>
        <strain evidence="6">CHS0354</strain>
        <tissue evidence="6">Mantle</tissue>
    </source>
</reference>
<comment type="caution">
    <text evidence="6">The sequence shown here is derived from an EMBL/GenBank/DDBJ whole genome shotgun (WGS) entry which is preliminary data.</text>
</comment>
<comment type="subcellular location">
    <subcellularLocation>
        <location evidence="1">Nucleus</location>
    </subcellularLocation>
</comment>
<evidence type="ECO:0000313" key="6">
    <source>
        <dbReference type="EMBL" id="KAK3585598.1"/>
    </source>
</evidence>
<dbReference type="PANTHER" id="PTHR12972">
    <property type="entry name" value="DOWNSTREAM NEIGHBOR OF SON"/>
    <property type="match status" value="1"/>
</dbReference>
<evidence type="ECO:0000256" key="3">
    <source>
        <dbReference type="ARBA" id="ARBA00023242"/>
    </source>
</evidence>
<keyword evidence="2" id="KW-0217">Developmental protein</keyword>
<evidence type="ECO:0000256" key="1">
    <source>
        <dbReference type="ARBA" id="ARBA00004123"/>
    </source>
</evidence>
<comment type="similarity">
    <text evidence="4">Belongs to the DONSON family.</text>
</comment>
<keyword evidence="7" id="KW-1185">Reference proteome</keyword>
<dbReference type="Proteomes" id="UP001195483">
    <property type="component" value="Unassembled WGS sequence"/>
</dbReference>
<evidence type="ECO:0008006" key="8">
    <source>
        <dbReference type="Google" id="ProtNLM"/>
    </source>
</evidence>
<reference evidence="6" key="1">
    <citation type="journal article" date="2021" name="Genome Biol. Evol.">
        <title>A High-Quality Reference Genome for a Parasitic Bivalve with Doubly Uniparental Inheritance (Bivalvia: Unionida).</title>
        <authorList>
            <person name="Smith C.H."/>
        </authorList>
    </citation>
    <scope>NUCLEOTIDE SEQUENCE</scope>
    <source>
        <strain evidence="6">CHS0354</strain>
    </source>
</reference>
<name>A0AAE0VPB1_9BIVA</name>
<accession>A0AAE0VPB1</accession>
<evidence type="ECO:0000256" key="4">
    <source>
        <dbReference type="ARBA" id="ARBA00025806"/>
    </source>
</evidence>
<sequence length="601" mass="67928">MGDSSPGWKKPTDVMKMLHKRKSKLTKCAKKLDIVDQSKADINKTEDLPLRLKRKRNPFSQVFPNPPSKRLRLYDKENKGNIDEESSGSHESEGILIDILNTFNKTLDKDEDNAWKKHKSSKEALSDKILSEGQRSYTDTPVGDTVPISCEKTKTLALSPVLPIDWSLKSKLRIVSTNSLQWCCQLRSLEESQGIHAFVQQEQSCTAVCSDLDQRKEFQKSCMYWMHPNLPWVSLFPRIVPETKVSQITTFLMENDIQMKLRADWEESFTSVFHQLRSGLCAYFYLCTHLFTVLFLGQMDSQSKMAAMVTPTTRGFRELLQNEGIFFTMPLDKRILDKSRKESTENQGIETESKSEEAEDKDRTCAPKGEDINASAKEERDSDEEGELLEAHEGASLWLESIGLDKSEFPSLDPRKVKLQREGFQIVDNRPESLVFMDGADVQALFNFLLNYRSCTATSGPQAGIPPTILAPSAFKGACLRAHKVKYTTANQTMVDGKATIAHIAEITGPILPDNTNSLVNLLHTTQKRNFGMVFHSHEPTAAFNLPNFQSLWNGTTDDDKEVPFTAKRKYSHFMTIPVSEDRATAIKEIVSSLDGFTWST</sequence>
<dbReference type="InterPro" id="IPR024861">
    <property type="entry name" value="Donson"/>
</dbReference>
<gene>
    <name evidence="6" type="ORF">CHS0354_036785</name>
</gene>